<protein>
    <submittedName>
        <fullName evidence="1">Uncharacterized protein</fullName>
    </submittedName>
</protein>
<dbReference type="PATRIC" id="fig|742743.3.peg.204"/>
<evidence type="ECO:0000313" key="2">
    <source>
        <dbReference type="Proteomes" id="UP000003277"/>
    </source>
</evidence>
<dbReference type="STRING" id="742743.HMPREF9453_00200"/>
<gene>
    <name evidence="1" type="ORF">HMPREF9453_00200</name>
</gene>
<reference evidence="1 2" key="1">
    <citation type="submission" date="2011-11" db="EMBL/GenBank/DDBJ databases">
        <title>The Genome Sequence of Dialister succinatiphilus YIT 11850.</title>
        <authorList>
            <consortium name="The Broad Institute Genome Sequencing Platform"/>
            <person name="Earl A."/>
            <person name="Ward D."/>
            <person name="Feldgarden M."/>
            <person name="Gevers D."/>
            <person name="Morotomi M."/>
            <person name="Young S.K."/>
            <person name="Zeng Q."/>
            <person name="Gargeya S."/>
            <person name="Fitzgerald M."/>
            <person name="Haas B."/>
            <person name="Abouelleil A."/>
            <person name="Alvarado L."/>
            <person name="Arachchi H.M."/>
            <person name="Berlin A."/>
            <person name="Brown A."/>
            <person name="Chapman S.B."/>
            <person name="Dunbar C."/>
            <person name="Gearin G."/>
            <person name="Goldberg J."/>
            <person name="Griggs A."/>
            <person name="Gujja S."/>
            <person name="Heiman D."/>
            <person name="Howarth C."/>
            <person name="Lui A."/>
            <person name="MacDonald P.J.P."/>
            <person name="Montmayeur A."/>
            <person name="Murphy C."/>
            <person name="Neiman D."/>
            <person name="Pearson M."/>
            <person name="Priest M."/>
            <person name="Roberts A."/>
            <person name="Saif S."/>
            <person name="Shea T."/>
            <person name="Sisk P."/>
            <person name="Stolte C."/>
            <person name="Sykes S."/>
            <person name="Wortman J."/>
            <person name="Nusbaum C."/>
            <person name="Birren B."/>
        </authorList>
    </citation>
    <scope>NUCLEOTIDE SEQUENCE [LARGE SCALE GENOMIC DNA]</scope>
    <source>
        <strain evidence="1 2">YIT 11850</strain>
    </source>
</reference>
<dbReference type="Proteomes" id="UP000003277">
    <property type="component" value="Unassembled WGS sequence"/>
</dbReference>
<dbReference type="HOGENOM" id="CLU_2769181_0_0_9"/>
<sequence>MTPNNNNYLVIIVRSFFCQPCFLSGNTDFFRLLLSGILFASHRIHDFTNYLHNIDMYLFCMGAIHRGYL</sequence>
<accession>H1CXW2</accession>
<keyword evidence="2" id="KW-1185">Reference proteome</keyword>
<proteinExistence type="predicted"/>
<dbReference type="AlphaFoldDB" id="H1CXW2"/>
<comment type="caution">
    <text evidence="1">The sequence shown here is derived from an EMBL/GenBank/DDBJ whole genome shotgun (WGS) entry which is preliminary data.</text>
</comment>
<dbReference type="EMBL" id="ADLT01000007">
    <property type="protein sequence ID" value="EHO63840.1"/>
    <property type="molecule type" value="Genomic_DNA"/>
</dbReference>
<name>H1CXW2_9FIRM</name>
<evidence type="ECO:0000313" key="1">
    <source>
        <dbReference type="EMBL" id="EHO63840.1"/>
    </source>
</evidence>
<organism evidence="1 2">
    <name type="scientific">Dialister succinatiphilus YIT 11850</name>
    <dbReference type="NCBI Taxonomy" id="742743"/>
    <lineage>
        <taxon>Bacteria</taxon>
        <taxon>Bacillati</taxon>
        <taxon>Bacillota</taxon>
        <taxon>Negativicutes</taxon>
        <taxon>Veillonellales</taxon>
        <taxon>Veillonellaceae</taxon>
        <taxon>Dialister</taxon>
    </lineage>
</organism>